<dbReference type="AlphaFoldDB" id="A0A6M3JVS2"/>
<evidence type="ECO:0000256" key="2">
    <source>
        <dbReference type="SAM" id="MobiDB-lite"/>
    </source>
</evidence>
<evidence type="ECO:0000313" key="3">
    <source>
        <dbReference type="EMBL" id="QJA74054.1"/>
    </source>
</evidence>
<protein>
    <recommendedName>
        <fullName evidence="4">Scaffolding protein</fullName>
    </recommendedName>
</protein>
<feature type="region of interest" description="Disordered" evidence="2">
    <location>
        <begin position="1"/>
        <end position="30"/>
    </location>
</feature>
<accession>A0A6M3JVS2</accession>
<proteinExistence type="predicted"/>
<keyword evidence="1" id="KW-0175">Coiled coil</keyword>
<organism evidence="3">
    <name type="scientific">viral metagenome</name>
    <dbReference type="NCBI Taxonomy" id="1070528"/>
    <lineage>
        <taxon>unclassified sequences</taxon>
        <taxon>metagenomes</taxon>
        <taxon>organismal metagenomes</taxon>
    </lineage>
</organism>
<feature type="coiled-coil region" evidence="1">
    <location>
        <begin position="42"/>
        <end position="121"/>
    </location>
</feature>
<feature type="compositionally biased region" description="Polar residues" evidence="2">
    <location>
        <begin position="1"/>
        <end position="23"/>
    </location>
</feature>
<evidence type="ECO:0000256" key="1">
    <source>
        <dbReference type="SAM" id="Coils"/>
    </source>
</evidence>
<gene>
    <name evidence="3" type="ORF">MM415A02111_0002</name>
</gene>
<evidence type="ECO:0008006" key="4">
    <source>
        <dbReference type="Google" id="ProtNLM"/>
    </source>
</evidence>
<name>A0A6M3JVS2_9ZZZZ</name>
<reference evidence="3" key="1">
    <citation type="submission" date="2020-03" db="EMBL/GenBank/DDBJ databases">
        <title>The deep terrestrial virosphere.</title>
        <authorList>
            <person name="Holmfeldt K."/>
            <person name="Nilsson E."/>
            <person name="Simone D."/>
            <person name="Lopez-Fernandez M."/>
            <person name="Wu X."/>
            <person name="de Brujin I."/>
            <person name="Lundin D."/>
            <person name="Andersson A."/>
            <person name="Bertilsson S."/>
            <person name="Dopson M."/>
        </authorList>
    </citation>
    <scope>NUCLEOTIDE SEQUENCE</scope>
    <source>
        <strain evidence="3">MM415A02111</strain>
    </source>
</reference>
<sequence length="232" mass="26357">MESQDNVVRTQETTQVDTVQATEEGTVKTEKSYTQEEFAKMQSTFEKKARQYEREAKTAKSELDTTRGELSTLSEQVSKLTTEIERRELAGLEDLPQAQKLLALNKEVRDKESLLLRQQREFQKTQQTAMEGLKFKDALTLSKDTGIDVEELLECETYEAMLKTALQKVKEQAKTPQKLKVPEHIDSAISTASGKGRIWKASEISSMSADERFANRTEITKALTEGRIDNTR</sequence>
<dbReference type="EMBL" id="MT142071">
    <property type="protein sequence ID" value="QJA74054.1"/>
    <property type="molecule type" value="Genomic_DNA"/>
</dbReference>